<sequence>MSNKKKKSKKEETIKTNLDILNIREYDEELNAFKLADGSFLDFFEIVARDRQNLQDDAVRFDIITLTRFERLFSPDHKDIGLNFPINTAVQRRNLERKRKLTNDPVRRKWLEREIDELLTLDSNIDRKEFYRMYFGETKEELIKNRTNILSWIGRGRNKIIKEIDKEKKIQIIRKLCNMNALILPDELREDIDYED</sequence>
<reference evidence="1 2" key="1">
    <citation type="submission" date="2014-01" db="EMBL/GenBank/DDBJ databases">
        <authorList>
            <person name="Durkin A.S."/>
            <person name="McCorrison J."/>
            <person name="Torralba M."/>
            <person name="Gillis M."/>
            <person name="Haft D.H."/>
            <person name="Methe B."/>
            <person name="Sutton G."/>
            <person name="Nelson K.E."/>
        </authorList>
    </citation>
    <scope>NUCLEOTIDE SEQUENCE [LARGE SCALE GENOMIC DNA]</scope>
    <source>
        <strain evidence="1 2">ATCC 33093</strain>
    </source>
</reference>
<dbReference type="RefSeq" id="WP_036381250.1">
    <property type="nucleotide sequence ID" value="NZ_JALU01000020.1"/>
</dbReference>
<gene>
    <name evidence="1" type="ORF">HMPREF0581_0314</name>
</gene>
<protein>
    <submittedName>
        <fullName evidence="1">Uncharacterized protein</fullName>
    </submittedName>
</protein>
<evidence type="ECO:0000313" key="2">
    <source>
        <dbReference type="Proteomes" id="UP000022645"/>
    </source>
</evidence>
<comment type="caution">
    <text evidence="1">The sequence shown here is derived from an EMBL/GenBank/DDBJ whole genome shotgun (WGS) entry which is preliminary data.</text>
</comment>
<dbReference type="Proteomes" id="UP000022645">
    <property type="component" value="Unassembled WGS sequence"/>
</dbReference>
<evidence type="ECO:0000313" key="1">
    <source>
        <dbReference type="EMBL" id="EUC52148.1"/>
    </source>
</evidence>
<name>X8IPW4_9FIRM</name>
<dbReference type="EMBL" id="JALU01000020">
    <property type="protein sequence ID" value="EUC52148.1"/>
    <property type="molecule type" value="Genomic_DNA"/>
</dbReference>
<proteinExistence type="predicted"/>
<dbReference type="AlphaFoldDB" id="X8IPW4"/>
<organism evidence="1 2">
    <name type="scientific">Mogibacterium timidum ATCC 33093</name>
    <dbReference type="NCBI Taxonomy" id="1401079"/>
    <lineage>
        <taxon>Bacteria</taxon>
        <taxon>Bacillati</taxon>
        <taxon>Bacillota</taxon>
        <taxon>Clostridia</taxon>
        <taxon>Peptostreptococcales</taxon>
        <taxon>Anaerovoracaceae</taxon>
        <taxon>Mogibacterium</taxon>
    </lineage>
</organism>
<accession>X8IPW4</accession>